<reference evidence="1 2" key="1">
    <citation type="journal article" date="2016" name="Genome Announc.">
        <title>Whole-Genome Sequence of Rummeliibacillus stabekisii Strain PP9 Isolated from Antarctic Soil.</title>
        <authorList>
            <person name="da Mota F.F."/>
            <person name="Vollu R.E."/>
            <person name="Jurelevicius D."/>
            <person name="Seldin L."/>
        </authorList>
    </citation>
    <scope>NUCLEOTIDE SEQUENCE [LARGE SCALE GENOMIC DNA]</scope>
    <source>
        <strain evidence="1 2">PP9</strain>
    </source>
</reference>
<organism evidence="1 2">
    <name type="scientific">Rummeliibacillus stabekisii</name>
    <dbReference type="NCBI Taxonomy" id="241244"/>
    <lineage>
        <taxon>Bacteria</taxon>
        <taxon>Bacillati</taxon>
        <taxon>Bacillota</taxon>
        <taxon>Bacilli</taxon>
        <taxon>Bacillales</taxon>
        <taxon>Caryophanaceae</taxon>
        <taxon>Rummeliibacillus</taxon>
    </lineage>
</organism>
<dbReference type="Proteomes" id="UP000076021">
    <property type="component" value="Chromosome"/>
</dbReference>
<gene>
    <name evidence="1" type="ORF">ATY39_14480</name>
</gene>
<dbReference type="KEGG" id="rst:ATY39_14480"/>
<keyword evidence="2" id="KW-1185">Reference proteome</keyword>
<dbReference type="STRING" id="241244.ATY39_14480"/>
<dbReference type="AlphaFoldDB" id="A0A143HFM1"/>
<dbReference type="RefSeq" id="WP_066790963.1">
    <property type="nucleotide sequence ID" value="NZ_BJVD01000009.1"/>
</dbReference>
<name>A0A143HFM1_9BACL</name>
<dbReference type="Pfam" id="PF05991">
    <property type="entry name" value="NYN_YacP"/>
    <property type="match status" value="1"/>
</dbReference>
<dbReference type="PANTHER" id="PTHR34547">
    <property type="entry name" value="YACP-LIKE NYN DOMAIN PROTEIN"/>
    <property type="match status" value="1"/>
</dbReference>
<dbReference type="OrthoDB" id="9792160at2"/>
<dbReference type="EMBL" id="CP014806">
    <property type="protein sequence ID" value="AMX00515.1"/>
    <property type="molecule type" value="Genomic_DNA"/>
</dbReference>
<sequence length="172" mass="19677">MNILLVDGYNIIGAWKELQRLKEHKLVDARDRLIELMADYQAYSGMRVIVVFDAYLVPGIATKLKQSDVEVIYTRAKETADDRIEKLTAELTSKRNKIYVATSDMAEQSVAFGNGALRKSAREFEIELQEVQMQITHKVKKIQTQKPSSKIPLSAEVLEKFEQMRRGNKLSD</sequence>
<reference evidence="2" key="2">
    <citation type="submission" date="2016-03" db="EMBL/GenBank/DDBJ databases">
        <authorList>
            <person name="Ploux O."/>
        </authorList>
    </citation>
    <scope>NUCLEOTIDE SEQUENCE [LARGE SCALE GENOMIC DNA]</scope>
    <source>
        <strain evidence="2">PP9</strain>
    </source>
</reference>
<evidence type="ECO:0000313" key="2">
    <source>
        <dbReference type="Proteomes" id="UP000076021"/>
    </source>
</evidence>
<protein>
    <submittedName>
        <fullName evidence="1">Uncharacterized protein</fullName>
    </submittedName>
</protein>
<proteinExistence type="predicted"/>
<dbReference type="CDD" id="cd10912">
    <property type="entry name" value="PIN_YacP-like"/>
    <property type="match status" value="1"/>
</dbReference>
<dbReference type="PANTHER" id="PTHR34547:SF1">
    <property type="entry name" value="YACP-LIKE NYN DOMAIN PROTEIN"/>
    <property type="match status" value="1"/>
</dbReference>
<evidence type="ECO:0000313" key="1">
    <source>
        <dbReference type="EMBL" id="AMX00515.1"/>
    </source>
</evidence>
<accession>A0A143HFM1</accession>
<dbReference type="InterPro" id="IPR010298">
    <property type="entry name" value="YacP-like"/>
</dbReference>